<accession>A0ABW2GI35</accession>
<sequence length="196" mass="19565">MPGPSAVPSAAPASAREGDDMYGTSLSGLLGAILDDGSASGAASAGELIGFTPAAAGTPAGIGLRLVGEHEDVLESTLDVLGGHDGGQEEAGSALGRVFDLLVGAEADPALQQAAWSWIGAGTENLPVTAEQLALALPGDAVHEAAELNGLTDDQALNELAGRLPEVVDEATPHGVPADFETVAWRARNGGDRRAA</sequence>
<dbReference type="Pfam" id="PF20159">
    <property type="entry name" value="YidB"/>
    <property type="match status" value="1"/>
</dbReference>
<dbReference type="EMBL" id="JBHSZO010000020">
    <property type="protein sequence ID" value="MFC7219391.1"/>
    <property type="molecule type" value="Genomic_DNA"/>
</dbReference>
<evidence type="ECO:0000313" key="1">
    <source>
        <dbReference type="EMBL" id="MFC7219391.1"/>
    </source>
</evidence>
<dbReference type="Gene3D" id="1.10.10.690">
    <property type="entry name" value="YidB-like"/>
    <property type="match status" value="1"/>
</dbReference>
<reference evidence="2" key="1">
    <citation type="journal article" date="2019" name="Int. J. Syst. Evol. Microbiol.">
        <title>The Global Catalogue of Microorganisms (GCM) 10K type strain sequencing project: providing services to taxonomists for standard genome sequencing and annotation.</title>
        <authorList>
            <consortium name="The Broad Institute Genomics Platform"/>
            <consortium name="The Broad Institute Genome Sequencing Center for Infectious Disease"/>
            <person name="Wu L."/>
            <person name="Ma J."/>
        </authorList>
    </citation>
    <scope>NUCLEOTIDE SEQUENCE [LARGE SCALE GENOMIC DNA]</scope>
    <source>
        <strain evidence="2">CGMCC 1.13681</strain>
    </source>
</reference>
<gene>
    <name evidence="1" type="ORF">ACFQLX_14610</name>
</gene>
<dbReference type="RefSeq" id="WP_386415099.1">
    <property type="nucleotide sequence ID" value="NZ_JBHSZO010000020.1"/>
</dbReference>
<dbReference type="SUPFAM" id="SSF140804">
    <property type="entry name" value="YidB-like"/>
    <property type="match status" value="1"/>
</dbReference>
<organism evidence="1 2">
    <name type="scientific">Streptomyces polyrhachis</name>
    <dbReference type="NCBI Taxonomy" id="1282885"/>
    <lineage>
        <taxon>Bacteria</taxon>
        <taxon>Bacillati</taxon>
        <taxon>Actinomycetota</taxon>
        <taxon>Actinomycetes</taxon>
        <taxon>Kitasatosporales</taxon>
        <taxon>Streptomycetaceae</taxon>
        <taxon>Streptomyces</taxon>
    </lineage>
</organism>
<proteinExistence type="predicted"/>
<evidence type="ECO:0000313" key="2">
    <source>
        <dbReference type="Proteomes" id="UP001596413"/>
    </source>
</evidence>
<name>A0ABW2GI35_9ACTN</name>
<protein>
    <submittedName>
        <fullName evidence="1">YidB family protein</fullName>
    </submittedName>
</protein>
<dbReference type="Proteomes" id="UP001596413">
    <property type="component" value="Unassembled WGS sequence"/>
</dbReference>
<dbReference type="InterPro" id="IPR027405">
    <property type="entry name" value="YidB-like"/>
</dbReference>
<dbReference type="InterPro" id="IPR045372">
    <property type="entry name" value="YidB"/>
</dbReference>
<keyword evidence="2" id="KW-1185">Reference proteome</keyword>
<comment type="caution">
    <text evidence="1">The sequence shown here is derived from an EMBL/GenBank/DDBJ whole genome shotgun (WGS) entry which is preliminary data.</text>
</comment>